<dbReference type="AlphaFoldDB" id="A0AAV1Q9R8"/>
<dbReference type="GO" id="GO:0051715">
    <property type="term" value="P:cytolysis in another organism"/>
    <property type="evidence" value="ECO:0007669"/>
    <property type="project" value="InterPro"/>
</dbReference>
<evidence type="ECO:0000313" key="7">
    <source>
        <dbReference type="Proteomes" id="UP001314229"/>
    </source>
</evidence>
<dbReference type="Proteomes" id="UP001314229">
    <property type="component" value="Unassembled WGS sequence"/>
</dbReference>
<evidence type="ECO:0000256" key="2">
    <source>
        <dbReference type="ARBA" id="ARBA00004532"/>
    </source>
</evidence>
<dbReference type="PANTHER" id="PTHR40388:SF2">
    <property type="entry name" value="ACTINOPORIN-LIKE PROTEIN"/>
    <property type="match status" value="1"/>
</dbReference>
<proteinExistence type="predicted"/>
<dbReference type="SUPFAM" id="SSF63724">
    <property type="entry name" value="Cytolysin/lectin"/>
    <property type="match status" value="1"/>
</dbReference>
<dbReference type="GO" id="GO:0046930">
    <property type="term" value="C:pore complex"/>
    <property type="evidence" value="ECO:0007669"/>
    <property type="project" value="InterPro"/>
</dbReference>
<dbReference type="GO" id="GO:0042151">
    <property type="term" value="C:nematocyst"/>
    <property type="evidence" value="ECO:0007669"/>
    <property type="project" value="UniProtKB-SubCell"/>
</dbReference>
<accession>A0AAV1Q9R8</accession>
<dbReference type="GO" id="GO:0015267">
    <property type="term" value="F:channel activity"/>
    <property type="evidence" value="ECO:0007669"/>
    <property type="project" value="InterPro"/>
</dbReference>
<dbReference type="PANTHER" id="PTHR40388">
    <property type="entry name" value="BRYOPORIN"/>
    <property type="match status" value="1"/>
</dbReference>
<gene>
    <name evidence="6" type="ORF">FSCOSCO3_A000726</name>
</gene>
<comment type="subcellular location">
    <subcellularLocation>
        <location evidence="2">Nematocyst</location>
    </subcellularLocation>
    <subcellularLocation>
        <location evidence="1">Target cell membrane</location>
    </subcellularLocation>
</comment>
<evidence type="ECO:0000256" key="1">
    <source>
        <dbReference type="ARBA" id="ARBA00004175"/>
    </source>
</evidence>
<evidence type="ECO:0000256" key="4">
    <source>
        <dbReference type="ARBA" id="ARBA00023298"/>
    </source>
</evidence>
<evidence type="ECO:0000256" key="5">
    <source>
        <dbReference type="ARBA" id="ARBA00023331"/>
    </source>
</evidence>
<name>A0AAV1Q9R8_SCOSC</name>
<sequence length="188" mass="20541">MAEDVGAAAGVIGAATAVGGAIGEIAPTHRQCTIEIRNECKDFGLCNPRMFIDSGGCAIPLLPFIRPSKSDVAQFVKTPNTARGSVGVFTYDLQKTDADKPTEKIAVMFSVPYDFDVYSNLYAVGIFETGRECNYDLYYEMYNNTDSSFVRGKAKDPGLIYKGDHVTVMATMSDSYQPVIKLQIMTKM</sequence>
<dbReference type="GO" id="GO:0046931">
    <property type="term" value="P:pore complex assembly"/>
    <property type="evidence" value="ECO:0007669"/>
    <property type="project" value="InterPro"/>
</dbReference>
<organism evidence="6 7">
    <name type="scientific">Scomber scombrus</name>
    <name type="common">Atlantic mackerel</name>
    <name type="synonym">Scomber vernalis</name>
    <dbReference type="NCBI Taxonomy" id="13677"/>
    <lineage>
        <taxon>Eukaryota</taxon>
        <taxon>Metazoa</taxon>
        <taxon>Chordata</taxon>
        <taxon>Craniata</taxon>
        <taxon>Vertebrata</taxon>
        <taxon>Euteleostomi</taxon>
        <taxon>Actinopterygii</taxon>
        <taxon>Neopterygii</taxon>
        <taxon>Teleostei</taxon>
        <taxon>Neoteleostei</taxon>
        <taxon>Acanthomorphata</taxon>
        <taxon>Pelagiaria</taxon>
        <taxon>Scombriformes</taxon>
        <taxon>Scombridae</taxon>
        <taxon>Scomber</taxon>
    </lineage>
</organism>
<evidence type="ECO:0000256" key="3">
    <source>
        <dbReference type="ARBA" id="ARBA00022537"/>
    </source>
</evidence>
<dbReference type="InterPro" id="IPR015926">
    <property type="entry name" value="Cytolysin/lectin"/>
</dbReference>
<comment type="caution">
    <text evidence="6">The sequence shown here is derived from an EMBL/GenBank/DDBJ whole genome shotgun (WGS) entry which is preliminary data.</text>
</comment>
<dbReference type="Gene3D" id="2.60.270.20">
    <property type="entry name" value="Cytolysin/lectin"/>
    <property type="match status" value="1"/>
</dbReference>
<keyword evidence="4" id="KW-1053">Target membrane</keyword>
<dbReference type="GO" id="GO:0006812">
    <property type="term" value="P:monoatomic cation transport"/>
    <property type="evidence" value="ECO:0007669"/>
    <property type="project" value="InterPro"/>
</dbReference>
<keyword evidence="3" id="KW-1052">Target cell membrane</keyword>
<dbReference type="InterPro" id="IPR050677">
    <property type="entry name" value="Actinoporin_PFT"/>
</dbReference>
<dbReference type="Pfam" id="PF06369">
    <property type="entry name" value="Anemone_cytotox"/>
    <property type="match status" value="1"/>
</dbReference>
<keyword evidence="7" id="KW-1185">Reference proteome</keyword>
<dbReference type="EMBL" id="CAWUFR010000673">
    <property type="protein sequence ID" value="CAK6980310.1"/>
    <property type="molecule type" value="Genomic_DNA"/>
</dbReference>
<dbReference type="GO" id="GO:0044218">
    <property type="term" value="C:other organism cell membrane"/>
    <property type="evidence" value="ECO:0007669"/>
    <property type="project" value="UniProtKB-KW"/>
</dbReference>
<keyword evidence="4" id="KW-0472">Membrane</keyword>
<evidence type="ECO:0000313" key="6">
    <source>
        <dbReference type="EMBL" id="CAK6980310.1"/>
    </source>
</evidence>
<reference evidence="6 7" key="1">
    <citation type="submission" date="2024-01" db="EMBL/GenBank/DDBJ databases">
        <authorList>
            <person name="Alioto T."/>
            <person name="Alioto T."/>
            <person name="Gomez Garrido J."/>
        </authorList>
    </citation>
    <scope>NUCLEOTIDE SEQUENCE [LARGE SCALE GENOMIC DNA]</scope>
</reference>
<dbReference type="InterPro" id="IPR009104">
    <property type="entry name" value="Anemon_actinoporin-like"/>
</dbReference>
<keyword evidence="5" id="KW-0166">Nematocyst</keyword>
<protein>
    <submittedName>
        <fullName evidence="6">DELTA-stichotoxin-Hmg2b-like</fullName>
    </submittedName>
</protein>